<comment type="subcellular location">
    <subcellularLocation>
        <location evidence="9">Cytoplasm</location>
    </subcellularLocation>
</comment>
<proteinExistence type="inferred from homology"/>
<dbReference type="Pfam" id="PF00202">
    <property type="entry name" value="Aminotran_3"/>
    <property type="match status" value="1"/>
</dbReference>
<evidence type="ECO:0000256" key="1">
    <source>
        <dbReference type="ARBA" id="ARBA00001933"/>
    </source>
</evidence>
<feature type="binding site" evidence="9">
    <location>
        <position position="425"/>
    </location>
    <ligand>
        <name>substrate</name>
    </ligand>
</feature>
<dbReference type="PANTHER" id="PTHR42684">
    <property type="entry name" value="ADENOSYLMETHIONINE-8-AMINO-7-OXONONANOATE AMINOTRANSFERASE"/>
    <property type="match status" value="1"/>
</dbReference>
<dbReference type="InterPro" id="IPR005815">
    <property type="entry name" value="BioA"/>
</dbReference>
<dbReference type="InterPro" id="IPR015424">
    <property type="entry name" value="PyrdxlP-dep_Trfase"/>
</dbReference>
<dbReference type="OrthoDB" id="3398487at2"/>
<feature type="binding site" evidence="9">
    <location>
        <begin position="338"/>
        <end position="339"/>
    </location>
    <ligand>
        <name>pyridoxal 5'-phosphate</name>
        <dbReference type="ChEBI" id="CHEBI:597326"/>
    </ligand>
</feature>
<dbReference type="Gene3D" id="3.90.1150.10">
    <property type="entry name" value="Aspartate Aminotransferase, domain 1"/>
    <property type="match status" value="1"/>
</dbReference>
<dbReference type="InterPro" id="IPR015421">
    <property type="entry name" value="PyrdxlP-dep_Trfase_major"/>
</dbReference>
<evidence type="ECO:0000256" key="5">
    <source>
        <dbReference type="ARBA" id="ARBA00022691"/>
    </source>
</evidence>
<feature type="binding site" evidence="9">
    <location>
        <position position="162"/>
    </location>
    <ligand>
        <name>substrate</name>
    </ligand>
</feature>
<feature type="binding site" evidence="9">
    <location>
        <position position="268"/>
    </location>
    <ligand>
        <name>pyridoxal 5'-phosphate</name>
        <dbReference type="ChEBI" id="CHEBI:597326"/>
    </ligand>
</feature>
<keyword evidence="4 9" id="KW-0808">Transferase</keyword>
<keyword evidence="12" id="KW-1185">Reference proteome</keyword>
<dbReference type="HAMAP" id="MF_00834">
    <property type="entry name" value="BioA"/>
    <property type="match status" value="1"/>
</dbReference>
<evidence type="ECO:0000256" key="8">
    <source>
        <dbReference type="ARBA" id="ARBA00048449"/>
    </source>
</evidence>
<evidence type="ECO:0000256" key="3">
    <source>
        <dbReference type="ARBA" id="ARBA00022576"/>
    </source>
</evidence>
<keyword evidence="7 9" id="KW-0663">Pyridoxal phosphate</keyword>
<reference evidence="11 12" key="1">
    <citation type="submission" date="2017-07" db="EMBL/GenBank/DDBJ databases">
        <title>Thauera sp. KNDSS-Mac4 genome sequence and assembly.</title>
        <authorList>
            <person name="Mayilraj S."/>
        </authorList>
    </citation>
    <scope>NUCLEOTIDE SEQUENCE [LARGE SCALE GENOMIC DNA]</scope>
    <source>
        <strain evidence="11 12">KNDSS-Mac4</strain>
    </source>
</reference>
<feature type="binding site" evidence="9">
    <location>
        <begin position="129"/>
        <end position="130"/>
    </location>
    <ligand>
        <name>pyridoxal 5'-phosphate</name>
        <dbReference type="ChEBI" id="CHEBI:597326"/>
    </ligand>
</feature>
<dbReference type="Gene3D" id="3.40.640.10">
    <property type="entry name" value="Type I PLP-dependent aspartate aminotransferase-like (Major domain)"/>
    <property type="match status" value="1"/>
</dbReference>
<dbReference type="GO" id="GO:0009102">
    <property type="term" value="P:biotin biosynthetic process"/>
    <property type="evidence" value="ECO:0007669"/>
    <property type="project" value="UniProtKB-UniRule"/>
</dbReference>
<comment type="function">
    <text evidence="9">Catalyzes the transfer of the alpha-amino group from S-adenosyl-L-methionine (SAM) to 7-keto-8-aminopelargonic acid (KAPA) to form 7,8-diaminopelargonic acid (DAPA). It is the only aminotransferase known to utilize SAM as an amino donor.</text>
</comment>
<sequence>MLIDPALRQSDGRAETQAAWQRRSIDNVWHPCTQMQRLGTVPPLPIARGEGAWLHDYAGARYFDANSSWWVNLFGHADARINAALRDQLETLPHVMLAGCTHAPAVELAERLRTMTGGVLGHAFYASDGASAVEIALKMSFHAWRNQGRSDKNEFVCVRQGYHGETLGALAVTDVAVFRNTYDPLLMRAHLVMSPDARQALDGETAADVAARALGDVRVLFEARHEHIAAFIVEPLVQCAAGMAMHDPAYLRGVRALCDEFEVHLIADEIAVGCGRTGSFFAFEQAARPGEAPLWPDFVCLSKGISGGYLPLSLVLTRDAIYEVFLDDDVARGFLHSHSYTGNALACRAALAVLDRFAEDDVLARNRATAPLLSAALAPLADDTRIEHLRHKGMIWAFDVPPDVAGERFAERFHLAGRANGLLIRPIGRTVYLMPPYVLDDDLAAWLAARVRATLDETLGGHTSTRSDNAACASDPATA</sequence>
<comment type="caution">
    <text evidence="11">The sequence shown here is derived from an EMBL/GenBank/DDBJ whole genome shotgun (WGS) entry which is preliminary data.</text>
</comment>
<evidence type="ECO:0000256" key="2">
    <source>
        <dbReference type="ARBA" id="ARBA00005063"/>
    </source>
</evidence>
<comment type="subunit">
    <text evidence="9">Homodimer.</text>
</comment>
<dbReference type="GO" id="GO:0030170">
    <property type="term" value="F:pyridoxal phosphate binding"/>
    <property type="evidence" value="ECO:0007669"/>
    <property type="project" value="UniProtKB-UniRule"/>
</dbReference>
<dbReference type="EC" id="2.6.1.62" evidence="9"/>
<feature type="binding site" evidence="9">
    <location>
        <position position="69"/>
    </location>
    <ligand>
        <name>substrate</name>
    </ligand>
</feature>
<dbReference type="NCBIfam" id="TIGR00508">
    <property type="entry name" value="bioA"/>
    <property type="match status" value="1"/>
</dbReference>
<dbReference type="CDD" id="cd00610">
    <property type="entry name" value="OAT_like"/>
    <property type="match status" value="1"/>
</dbReference>
<dbReference type="InterPro" id="IPR005814">
    <property type="entry name" value="Aminotrans_3"/>
</dbReference>
<dbReference type="UniPathway" id="UPA00078">
    <property type="reaction ID" value="UER00160"/>
</dbReference>
<dbReference type="SUPFAM" id="SSF53383">
    <property type="entry name" value="PLP-dependent transferases"/>
    <property type="match status" value="1"/>
</dbReference>
<evidence type="ECO:0000256" key="7">
    <source>
        <dbReference type="ARBA" id="ARBA00022898"/>
    </source>
</evidence>
<keyword evidence="5 9" id="KW-0949">S-adenosyl-L-methionine</keyword>
<feature type="binding site" evidence="9">
    <location>
        <position position="337"/>
    </location>
    <ligand>
        <name>substrate</name>
    </ligand>
</feature>
<accession>A0A235EY76</accession>
<comment type="pathway">
    <text evidence="2 9">Cofactor biosynthesis; biotin biosynthesis; 7,8-diaminononanoate from 8-amino-7-oxononanoate (SAM route): step 1/1.</text>
</comment>
<feature type="site" description="Participates in the substrate recognition with KAPA and in a stacking interaction with the adenine ring of SAM" evidence="9">
    <location>
        <position position="32"/>
    </location>
</feature>
<dbReference type="PIRSF" id="PIRSF000521">
    <property type="entry name" value="Transaminase_4ab_Lys_Orn"/>
    <property type="match status" value="1"/>
</dbReference>
<feature type="binding site" evidence="9">
    <location>
        <position position="303"/>
    </location>
    <ligand>
        <name>substrate</name>
    </ligand>
</feature>
<comment type="catalytic activity">
    <reaction evidence="8 9">
        <text>(8S)-8-amino-7-oxononanoate + S-adenosyl-L-methionine = S-adenosyl-4-methylsulfanyl-2-oxobutanoate + (7R,8S)-7,8-diammoniononanoate</text>
        <dbReference type="Rhea" id="RHEA:16861"/>
        <dbReference type="ChEBI" id="CHEBI:16490"/>
        <dbReference type="ChEBI" id="CHEBI:59789"/>
        <dbReference type="ChEBI" id="CHEBI:149468"/>
        <dbReference type="ChEBI" id="CHEBI:149469"/>
        <dbReference type="EC" id="2.6.1.62"/>
    </reaction>
</comment>
<evidence type="ECO:0000256" key="10">
    <source>
        <dbReference type="SAM" id="MobiDB-lite"/>
    </source>
</evidence>
<keyword evidence="9" id="KW-0963">Cytoplasm</keyword>
<comment type="cofactor">
    <cofactor evidence="1 9">
        <name>pyridoxal 5'-phosphate</name>
        <dbReference type="ChEBI" id="CHEBI:597326"/>
    </cofactor>
</comment>
<evidence type="ECO:0000313" key="12">
    <source>
        <dbReference type="Proteomes" id="UP000215181"/>
    </source>
</evidence>
<dbReference type="EMBL" id="NOIH01000010">
    <property type="protein sequence ID" value="OYD53940.1"/>
    <property type="molecule type" value="Genomic_DNA"/>
</dbReference>
<dbReference type="GO" id="GO:0004015">
    <property type="term" value="F:adenosylmethionine-8-amino-7-oxononanoate transaminase activity"/>
    <property type="evidence" value="ECO:0007669"/>
    <property type="project" value="UniProtKB-UniRule"/>
</dbReference>
<dbReference type="AlphaFoldDB" id="A0A235EY76"/>
<evidence type="ECO:0000256" key="6">
    <source>
        <dbReference type="ARBA" id="ARBA00022756"/>
    </source>
</evidence>
<feature type="region of interest" description="Disordered" evidence="10">
    <location>
        <begin position="459"/>
        <end position="479"/>
    </location>
</feature>
<keyword evidence="3 9" id="KW-0032">Aminotransferase</keyword>
<evidence type="ECO:0000256" key="9">
    <source>
        <dbReference type="HAMAP-Rule" id="MF_00834"/>
    </source>
</evidence>
<dbReference type="InterPro" id="IPR015422">
    <property type="entry name" value="PyrdxlP-dep_Trfase_small"/>
</dbReference>
<keyword evidence="6 9" id="KW-0093">Biotin biosynthesis</keyword>
<dbReference type="PANTHER" id="PTHR42684:SF17">
    <property type="entry name" value="ADENOSYLMETHIONINE-8-AMINO-7-OXONONANOATE AMINOTRANSFERASE"/>
    <property type="match status" value="1"/>
</dbReference>
<organism evidence="11 12">
    <name type="scientific">Thauera propionica</name>
    <dbReference type="NCBI Taxonomy" id="2019431"/>
    <lineage>
        <taxon>Bacteria</taxon>
        <taxon>Pseudomonadati</taxon>
        <taxon>Pseudomonadota</taxon>
        <taxon>Betaproteobacteria</taxon>
        <taxon>Rhodocyclales</taxon>
        <taxon>Zoogloeaceae</taxon>
        <taxon>Thauera</taxon>
    </lineage>
</organism>
<feature type="modified residue" description="N6-(pyridoxal phosphate)lysine" evidence="9">
    <location>
        <position position="303"/>
    </location>
</feature>
<evidence type="ECO:0000313" key="11">
    <source>
        <dbReference type="EMBL" id="OYD53940.1"/>
    </source>
</evidence>
<evidence type="ECO:0000256" key="4">
    <source>
        <dbReference type="ARBA" id="ARBA00022679"/>
    </source>
</evidence>
<comment type="similarity">
    <text evidence="9">Belongs to the class-III pyridoxal-phosphate-dependent aminotransferase family. BioA subfamily.</text>
</comment>
<dbReference type="GO" id="GO:0005737">
    <property type="term" value="C:cytoplasm"/>
    <property type="evidence" value="ECO:0007669"/>
    <property type="project" value="UniProtKB-SubCell"/>
</dbReference>
<gene>
    <name evidence="9" type="primary">bioA</name>
    <name evidence="11" type="ORF">CGK74_10200</name>
</gene>
<dbReference type="Proteomes" id="UP000215181">
    <property type="component" value="Unassembled WGS sequence"/>
</dbReference>
<protein>
    <recommendedName>
        <fullName evidence="9">Adenosylmethionine-8-amino-7-oxononanoate aminotransferase</fullName>
        <ecNumber evidence="9">2.6.1.62</ecNumber>
    </recommendedName>
    <alternativeName>
        <fullName evidence="9">7,8-diamino-pelargonic acid aminotransferase</fullName>
        <shortName evidence="9">DAPA AT</shortName>
        <shortName evidence="9">DAPA aminotransferase</shortName>
    </alternativeName>
    <alternativeName>
        <fullName evidence="9">7,8-diaminononanoate synthase</fullName>
        <shortName evidence="9">DANS</shortName>
    </alternativeName>
    <alternativeName>
        <fullName evidence="9">Diaminopelargonic acid synthase</fullName>
    </alternativeName>
</protein>
<name>A0A235EY76_9RHOO</name>